<reference evidence="4" key="1">
    <citation type="journal article" date="2017" name="Mycologia">
        <title>Fusarium algeriense, sp. nov., a novel toxigenic crown rot pathogen of durum wheat from Algeria is nested in the Fusarium burgessii species complex.</title>
        <authorList>
            <person name="Laraba I."/>
            <person name="Keddad A."/>
            <person name="Boureghda H."/>
            <person name="Abdallah N."/>
            <person name="Vaughan M.M."/>
            <person name="Proctor R.H."/>
            <person name="Busman M."/>
            <person name="O'Donnell K."/>
        </authorList>
    </citation>
    <scope>NUCLEOTIDE SEQUENCE</scope>
    <source>
        <strain evidence="4">NRRL 25174</strain>
    </source>
</reference>
<dbReference type="AlphaFoldDB" id="A0A9P5DV37"/>
<evidence type="ECO:0000256" key="1">
    <source>
        <dbReference type="ARBA" id="ARBA00022737"/>
    </source>
</evidence>
<dbReference type="InterPro" id="IPR002110">
    <property type="entry name" value="Ankyrin_rpt"/>
</dbReference>
<evidence type="ECO:0000256" key="3">
    <source>
        <dbReference type="PROSITE-ProRule" id="PRU00023"/>
    </source>
</evidence>
<comment type="caution">
    <text evidence="4">The sequence shown here is derived from an EMBL/GenBank/DDBJ whole genome shotgun (WGS) entry which is preliminary data.</text>
</comment>
<proteinExistence type="predicted"/>
<evidence type="ECO:0000256" key="2">
    <source>
        <dbReference type="ARBA" id="ARBA00023043"/>
    </source>
</evidence>
<sequence>MTNIGASLHLKVPRIIQAQDPIWEMLRCGDINRIQQRFTARRNSPADILASGMSLFLANAKTEAGCDPSVKALNGRYMSPRAATARARVLASDVNPISERLFHLYKRIIQLDDEAHYFNSSVIHDSILKLNDITLANAIALDPQSINSLDGMGYAPLHWAVKERNIGTISTLLEYKADVDVKDQNHRTALHLAAHGGLIDITGRLIEAGCNVNSRDIWGKTALHMACNSSSMNSTTIVHEILRHGGVPNIRGITNEFTPLSQLIWQCLARDPWDCEGKIDELLKAGADINEADKGGCTPIMLASSIPWDNSLFQFLYNHGARVDALDKQQRSILHYAAAYGDLDHIEYLRKLELSDPDLESQDCYRHTPLSLLQWRSRTEDRKL</sequence>
<dbReference type="PROSITE" id="PS50297">
    <property type="entry name" value="ANK_REP_REGION"/>
    <property type="match status" value="2"/>
</dbReference>
<keyword evidence="1" id="KW-0677">Repeat</keyword>
<evidence type="ECO:0008006" key="6">
    <source>
        <dbReference type="Google" id="ProtNLM"/>
    </source>
</evidence>
<dbReference type="SUPFAM" id="SSF48403">
    <property type="entry name" value="Ankyrin repeat"/>
    <property type="match status" value="1"/>
</dbReference>
<feature type="repeat" description="ANK" evidence="3">
    <location>
        <begin position="152"/>
        <end position="184"/>
    </location>
</feature>
<evidence type="ECO:0000313" key="5">
    <source>
        <dbReference type="Proteomes" id="UP000730481"/>
    </source>
</evidence>
<reference evidence="4" key="2">
    <citation type="submission" date="2020-02" db="EMBL/GenBank/DDBJ databases">
        <title>Identification and distribution of gene clusters putatively required for synthesis of sphingolipid metabolism inhibitors in phylogenetically diverse species of the filamentous fungus Fusarium.</title>
        <authorList>
            <person name="Kim H.-S."/>
            <person name="Busman M."/>
            <person name="Brown D.W."/>
            <person name="Divon H."/>
            <person name="Uhlig S."/>
            <person name="Proctor R.H."/>
        </authorList>
    </citation>
    <scope>NUCLEOTIDE SEQUENCE</scope>
    <source>
        <strain evidence="4">NRRL 25174</strain>
    </source>
</reference>
<protein>
    <recommendedName>
        <fullName evidence="6">Ankyrin repeat protein</fullName>
    </recommendedName>
</protein>
<name>A0A9P5DV37_9HYPO</name>
<keyword evidence="5" id="KW-1185">Reference proteome</keyword>
<organism evidence="4 5">
    <name type="scientific">Fusarium beomiforme</name>
    <dbReference type="NCBI Taxonomy" id="44412"/>
    <lineage>
        <taxon>Eukaryota</taxon>
        <taxon>Fungi</taxon>
        <taxon>Dikarya</taxon>
        <taxon>Ascomycota</taxon>
        <taxon>Pezizomycotina</taxon>
        <taxon>Sordariomycetes</taxon>
        <taxon>Hypocreomycetidae</taxon>
        <taxon>Hypocreales</taxon>
        <taxon>Nectriaceae</taxon>
        <taxon>Fusarium</taxon>
        <taxon>Fusarium burgessii species complex</taxon>
    </lineage>
</organism>
<dbReference type="InterPro" id="IPR036770">
    <property type="entry name" value="Ankyrin_rpt-contain_sf"/>
</dbReference>
<accession>A0A9P5DV37</accession>
<dbReference type="SMART" id="SM00248">
    <property type="entry name" value="ANK"/>
    <property type="match status" value="6"/>
</dbReference>
<dbReference type="PANTHER" id="PTHR24123:SF33">
    <property type="entry name" value="PROTEIN HOS4"/>
    <property type="match status" value="1"/>
</dbReference>
<dbReference type="Proteomes" id="UP000730481">
    <property type="component" value="Unassembled WGS sequence"/>
</dbReference>
<dbReference type="InterPro" id="IPR051165">
    <property type="entry name" value="Multifunctional_ANK_Repeat"/>
</dbReference>
<dbReference type="OrthoDB" id="5122169at2759"/>
<feature type="repeat" description="ANK" evidence="3">
    <location>
        <begin position="185"/>
        <end position="217"/>
    </location>
</feature>
<dbReference type="EMBL" id="PVQB02000559">
    <property type="protein sequence ID" value="KAF4335473.1"/>
    <property type="molecule type" value="Genomic_DNA"/>
</dbReference>
<dbReference type="Pfam" id="PF12796">
    <property type="entry name" value="Ank_2"/>
    <property type="match status" value="2"/>
</dbReference>
<dbReference type="PROSITE" id="PS50088">
    <property type="entry name" value="ANK_REPEAT"/>
    <property type="match status" value="2"/>
</dbReference>
<keyword evidence="2 3" id="KW-0040">ANK repeat</keyword>
<dbReference type="PANTHER" id="PTHR24123">
    <property type="entry name" value="ANKYRIN REPEAT-CONTAINING"/>
    <property type="match status" value="1"/>
</dbReference>
<gene>
    <name evidence="4" type="ORF">FBEOM_10710</name>
</gene>
<evidence type="ECO:0000313" key="4">
    <source>
        <dbReference type="EMBL" id="KAF4335473.1"/>
    </source>
</evidence>
<dbReference type="Gene3D" id="1.25.40.20">
    <property type="entry name" value="Ankyrin repeat-containing domain"/>
    <property type="match status" value="2"/>
</dbReference>